<accession>A0A1I7Y1D5</accession>
<sequence length="111" mass="12699">MRPIPDVTTLLHCGFHIRAATTAVYVTRQRWEVALGPVAVFIIGVFRRHSRDDEGAIKDEKNKEESTAFHHVTTQEQQKELLLPRSYREIPRGERKEPLHDLSSKPSGNAE</sequence>
<name>A0A1I7Y1D5_9BILA</name>
<feature type="compositionally biased region" description="Basic and acidic residues" evidence="1">
    <location>
        <begin position="86"/>
        <end position="103"/>
    </location>
</feature>
<feature type="region of interest" description="Disordered" evidence="1">
    <location>
        <begin position="53"/>
        <end position="111"/>
    </location>
</feature>
<protein>
    <submittedName>
        <fullName evidence="3">Transmembrane protein</fullName>
    </submittedName>
</protein>
<evidence type="ECO:0000313" key="3">
    <source>
        <dbReference type="WBParaSite" id="L893_g11656.t1"/>
    </source>
</evidence>
<keyword evidence="2" id="KW-1185">Reference proteome</keyword>
<dbReference type="Proteomes" id="UP000095287">
    <property type="component" value="Unplaced"/>
</dbReference>
<proteinExistence type="predicted"/>
<dbReference type="AlphaFoldDB" id="A0A1I7Y1D5"/>
<dbReference type="WBParaSite" id="L893_g11656.t1">
    <property type="protein sequence ID" value="L893_g11656.t1"/>
    <property type="gene ID" value="L893_g11656"/>
</dbReference>
<reference evidence="3" key="1">
    <citation type="submission" date="2016-11" db="UniProtKB">
        <authorList>
            <consortium name="WormBaseParasite"/>
        </authorList>
    </citation>
    <scope>IDENTIFICATION</scope>
</reference>
<evidence type="ECO:0000256" key="1">
    <source>
        <dbReference type="SAM" id="MobiDB-lite"/>
    </source>
</evidence>
<feature type="compositionally biased region" description="Basic and acidic residues" evidence="1">
    <location>
        <begin position="53"/>
        <end position="68"/>
    </location>
</feature>
<evidence type="ECO:0000313" key="2">
    <source>
        <dbReference type="Proteomes" id="UP000095287"/>
    </source>
</evidence>
<organism evidence="2 3">
    <name type="scientific">Steinernema glaseri</name>
    <dbReference type="NCBI Taxonomy" id="37863"/>
    <lineage>
        <taxon>Eukaryota</taxon>
        <taxon>Metazoa</taxon>
        <taxon>Ecdysozoa</taxon>
        <taxon>Nematoda</taxon>
        <taxon>Chromadorea</taxon>
        <taxon>Rhabditida</taxon>
        <taxon>Tylenchina</taxon>
        <taxon>Panagrolaimomorpha</taxon>
        <taxon>Strongyloidoidea</taxon>
        <taxon>Steinernematidae</taxon>
        <taxon>Steinernema</taxon>
    </lineage>
</organism>